<evidence type="ECO:0000313" key="1">
    <source>
        <dbReference type="EMBL" id="KLN52227.1"/>
    </source>
</evidence>
<comment type="caution">
    <text evidence="1">The sequence shown here is derived from an EMBL/GenBank/DDBJ whole genome shotgun (WGS) entry which is preliminary data.</text>
</comment>
<dbReference type="Pfam" id="PF12059">
    <property type="entry name" value="DUF3540"/>
    <property type="match status" value="1"/>
</dbReference>
<dbReference type="PATRIC" id="fig|34073.19.peg.6866"/>
<proteinExistence type="predicted"/>
<protein>
    <recommendedName>
        <fullName evidence="3">DUF3540 domain-containing protein</fullName>
    </recommendedName>
</protein>
<evidence type="ECO:0008006" key="3">
    <source>
        <dbReference type="Google" id="ProtNLM"/>
    </source>
</evidence>
<sequence length="221" mass="23600">MEATRASTGHVPANIDEAALSQTGPVHAEAEVVAQDQGNALLVRLASELLAARRAVSCLVAPMPGDKVLLSGARETGLWVIAVLESRNPGQQLLLDGDTRLVVRNGDLSLQSDKNIALDAGSITLRAKSTLNMLCERAVSTCAQWLGHVGLYRLVGKEMETAHEHVSMHAATTVRTTEISETVRAGHLDCQVEGVLELHGHATFMSGKTLLKFDSEQVHLG</sequence>
<reference evidence="1 2" key="1">
    <citation type="submission" date="2015-03" db="EMBL/GenBank/DDBJ databases">
        <title>Genome sequence of Variovorax paradoxus TBEA6.</title>
        <authorList>
            <person name="Poehlein A."/>
            <person name="Schuldes J."/>
            <person name="Wuebbeler J.H."/>
            <person name="Hiessl S."/>
            <person name="Steinbuechel A."/>
            <person name="Daniel R."/>
        </authorList>
    </citation>
    <scope>NUCLEOTIDE SEQUENCE [LARGE SCALE GENOMIC DNA]</scope>
    <source>
        <strain evidence="1 2">TBEA6</strain>
    </source>
</reference>
<dbReference type="Proteomes" id="UP000035170">
    <property type="component" value="Unassembled WGS sequence"/>
</dbReference>
<organism evidence="1 2">
    <name type="scientific">Variovorax paradoxus</name>
    <dbReference type="NCBI Taxonomy" id="34073"/>
    <lineage>
        <taxon>Bacteria</taxon>
        <taxon>Pseudomonadati</taxon>
        <taxon>Pseudomonadota</taxon>
        <taxon>Betaproteobacteria</taxon>
        <taxon>Burkholderiales</taxon>
        <taxon>Comamonadaceae</taxon>
        <taxon>Variovorax</taxon>
    </lineage>
</organism>
<name>A0A0H2LUN5_VARPD</name>
<gene>
    <name evidence="1" type="ORF">VPARA_66610</name>
</gene>
<dbReference type="AlphaFoldDB" id="A0A0H2LUN5"/>
<dbReference type="InterPro" id="IPR021927">
    <property type="entry name" value="DUF3540"/>
</dbReference>
<dbReference type="EMBL" id="JZWI01000060">
    <property type="protein sequence ID" value="KLN52227.1"/>
    <property type="molecule type" value="Genomic_DNA"/>
</dbReference>
<accession>A0A0H2LUN5</accession>
<keyword evidence="2" id="KW-1185">Reference proteome</keyword>
<evidence type="ECO:0000313" key="2">
    <source>
        <dbReference type="Proteomes" id="UP000035170"/>
    </source>
</evidence>